<proteinExistence type="predicted"/>
<evidence type="ECO:0000313" key="2">
    <source>
        <dbReference type="Proteomes" id="UP000507222"/>
    </source>
</evidence>
<organism evidence="1 2">
    <name type="scientific">Prunus armeniaca</name>
    <name type="common">Apricot</name>
    <name type="synonym">Armeniaca vulgaris</name>
    <dbReference type="NCBI Taxonomy" id="36596"/>
    <lineage>
        <taxon>Eukaryota</taxon>
        <taxon>Viridiplantae</taxon>
        <taxon>Streptophyta</taxon>
        <taxon>Embryophyta</taxon>
        <taxon>Tracheophyta</taxon>
        <taxon>Spermatophyta</taxon>
        <taxon>Magnoliopsida</taxon>
        <taxon>eudicotyledons</taxon>
        <taxon>Gunneridae</taxon>
        <taxon>Pentapetalae</taxon>
        <taxon>rosids</taxon>
        <taxon>fabids</taxon>
        <taxon>Rosales</taxon>
        <taxon>Rosaceae</taxon>
        <taxon>Amygdaloideae</taxon>
        <taxon>Amygdaleae</taxon>
        <taxon>Prunus</taxon>
    </lineage>
</organism>
<name>A0A6J5UJE3_PRUAR</name>
<protein>
    <submittedName>
        <fullName evidence="1">Uncharacterized protein</fullName>
    </submittedName>
</protein>
<evidence type="ECO:0000313" key="1">
    <source>
        <dbReference type="EMBL" id="CAB4276211.1"/>
    </source>
</evidence>
<gene>
    <name evidence="1" type="ORF">CURHAP_LOCUS25231</name>
</gene>
<dbReference type="AlphaFoldDB" id="A0A6J5UJE3"/>
<sequence>MENYKNRCTEVRGLRQADLSGELQKHDVEEEGHTITTHQHNVVLHRQVPVTTLGSFSTGITSDLLKGNYTIPPIST</sequence>
<dbReference type="Proteomes" id="UP000507222">
    <property type="component" value="Unassembled WGS sequence"/>
</dbReference>
<dbReference type="EMBL" id="CAEKDK010000004">
    <property type="protein sequence ID" value="CAB4276211.1"/>
    <property type="molecule type" value="Genomic_DNA"/>
</dbReference>
<reference evidence="1 2" key="1">
    <citation type="submission" date="2020-05" db="EMBL/GenBank/DDBJ databases">
        <authorList>
            <person name="Campoy J."/>
            <person name="Schneeberger K."/>
            <person name="Spophaly S."/>
        </authorList>
    </citation>
    <scope>NUCLEOTIDE SEQUENCE [LARGE SCALE GENOMIC DNA]</scope>
    <source>
        <strain evidence="1">PruArmRojPasFocal</strain>
    </source>
</reference>
<accession>A0A6J5UJE3</accession>